<comment type="similarity">
    <text evidence="2 6">Belongs to the enhancer of polycomb family.</text>
</comment>
<feature type="domain" description="Enhancer of polycomb-like N-terminal" evidence="9">
    <location>
        <begin position="175"/>
        <end position="317"/>
    </location>
</feature>
<sequence>MVKQRDSLVNPARKESGRLRRPAAQLKKASGPHRLSGKAGRTTLTRRAAPCENDRRPLEPRQANRPEDFQRLIRPRPLHVEDQMRVFWGDSDLNLKQIDDGAFAKWLESQETSLASTSAATSSMAACAGHNQTAVVGYGFSPLPGTLADQTRICGMGMLDRAPASRSPAWLSGSEEQQCRPPSRRSKQGNSTTAAGAAITIPSFRMVKRQPPEAASTDLAKPADSSQPVGYIRYVAPTAEEQDTMVEYDMDSDDDEWLIGYQQQLRGRSSCCAGRKAKRRKQEHGASQHEVADKDGDGSSEPLSEGAFERIIDTLEKAHHANLQALCSSGSIRTGQSIPPAPSVLDEDAALAVCKGEECLPFVGRDTPPPVLAAHLPAMSEEEAHALLDDARADLERLRTLIDQISRSLHWNQHMLNKPLLPGLDRYADLPIDSVEGTPVASRLPAKSAGTAGSRQLGILQQESSWAALQLLTQRI</sequence>
<organism evidence="10 11">
    <name type="scientific">Apatococcus fuscideae</name>
    <dbReference type="NCBI Taxonomy" id="2026836"/>
    <lineage>
        <taxon>Eukaryota</taxon>
        <taxon>Viridiplantae</taxon>
        <taxon>Chlorophyta</taxon>
        <taxon>core chlorophytes</taxon>
        <taxon>Trebouxiophyceae</taxon>
        <taxon>Chlorellales</taxon>
        <taxon>Chlorellaceae</taxon>
        <taxon>Apatococcus</taxon>
    </lineage>
</organism>
<accession>A0AAW1ST81</accession>
<reference evidence="10 11" key="1">
    <citation type="journal article" date="2024" name="Nat. Commun.">
        <title>Phylogenomics reveals the evolutionary origins of lichenization in chlorophyte algae.</title>
        <authorList>
            <person name="Puginier C."/>
            <person name="Libourel C."/>
            <person name="Otte J."/>
            <person name="Skaloud P."/>
            <person name="Haon M."/>
            <person name="Grisel S."/>
            <person name="Petersen M."/>
            <person name="Berrin J.G."/>
            <person name="Delaux P.M."/>
            <person name="Dal Grande F."/>
            <person name="Keller J."/>
        </authorList>
    </citation>
    <scope>NUCLEOTIDE SEQUENCE [LARGE SCALE GENOMIC DNA]</scope>
    <source>
        <strain evidence="10 11">SAG 2523</strain>
    </source>
</reference>
<dbReference type="InterPro" id="IPR019542">
    <property type="entry name" value="Enhancer_polycomb-like_N"/>
</dbReference>
<keyword evidence="11" id="KW-1185">Reference proteome</keyword>
<dbReference type="PANTHER" id="PTHR14898">
    <property type="entry name" value="ENHANCER OF POLYCOMB"/>
    <property type="match status" value="1"/>
</dbReference>
<feature type="region of interest" description="Disordered" evidence="8">
    <location>
        <begin position="1"/>
        <end position="65"/>
    </location>
</feature>
<comment type="subcellular location">
    <subcellularLocation>
        <location evidence="1 6">Nucleus</location>
    </subcellularLocation>
</comment>
<feature type="region of interest" description="Disordered" evidence="8">
    <location>
        <begin position="273"/>
        <end position="304"/>
    </location>
</feature>
<dbReference type="EMBL" id="JALJOV010000916">
    <property type="protein sequence ID" value="KAK9858796.1"/>
    <property type="molecule type" value="Genomic_DNA"/>
</dbReference>
<evidence type="ECO:0000256" key="2">
    <source>
        <dbReference type="ARBA" id="ARBA00008035"/>
    </source>
</evidence>
<evidence type="ECO:0000256" key="7">
    <source>
        <dbReference type="SAM" id="Coils"/>
    </source>
</evidence>
<proteinExistence type="inferred from homology"/>
<gene>
    <name evidence="10" type="ORF">WJX84_007797</name>
</gene>
<feature type="compositionally biased region" description="Basic and acidic residues" evidence="8">
    <location>
        <begin position="1"/>
        <end position="18"/>
    </location>
</feature>
<evidence type="ECO:0000313" key="10">
    <source>
        <dbReference type="EMBL" id="KAK9858796.1"/>
    </source>
</evidence>
<name>A0AAW1ST81_9CHLO</name>
<dbReference type="Proteomes" id="UP001485043">
    <property type="component" value="Unassembled WGS sequence"/>
</dbReference>
<feature type="region of interest" description="Disordered" evidence="8">
    <location>
        <begin position="164"/>
        <end position="198"/>
    </location>
</feature>
<feature type="compositionally biased region" description="Basic and acidic residues" evidence="8">
    <location>
        <begin position="283"/>
        <end position="297"/>
    </location>
</feature>
<evidence type="ECO:0000256" key="6">
    <source>
        <dbReference type="RuleBase" id="RU361124"/>
    </source>
</evidence>
<evidence type="ECO:0000259" key="9">
    <source>
        <dbReference type="Pfam" id="PF10513"/>
    </source>
</evidence>
<comment type="caution">
    <text evidence="10">The sequence shown here is derived from an EMBL/GenBank/DDBJ whole genome shotgun (WGS) entry which is preliminary data.</text>
</comment>
<keyword evidence="4 6" id="KW-0804">Transcription</keyword>
<dbReference type="GO" id="GO:0005634">
    <property type="term" value="C:nucleus"/>
    <property type="evidence" value="ECO:0007669"/>
    <property type="project" value="UniProtKB-SubCell"/>
</dbReference>
<evidence type="ECO:0000256" key="5">
    <source>
        <dbReference type="ARBA" id="ARBA00023242"/>
    </source>
</evidence>
<evidence type="ECO:0000256" key="1">
    <source>
        <dbReference type="ARBA" id="ARBA00004123"/>
    </source>
</evidence>
<evidence type="ECO:0000313" key="11">
    <source>
        <dbReference type="Proteomes" id="UP001485043"/>
    </source>
</evidence>
<keyword evidence="3 6" id="KW-0805">Transcription regulation</keyword>
<evidence type="ECO:0000256" key="8">
    <source>
        <dbReference type="SAM" id="MobiDB-lite"/>
    </source>
</evidence>
<dbReference type="AlphaFoldDB" id="A0AAW1ST81"/>
<dbReference type="GO" id="GO:0035267">
    <property type="term" value="C:NuA4 histone acetyltransferase complex"/>
    <property type="evidence" value="ECO:0007669"/>
    <property type="project" value="InterPro"/>
</dbReference>
<feature type="compositionally biased region" description="Basic and acidic residues" evidence="8">
    <location>
        <begin position="52"/>
        <end position="65"/>
    </location>
</feature>
<keyword evidence="5 6" id="KW-0539">Nucleus</keyword>
<dbReference type="GO" id="GO:0006357">
    <property type="term" value="P:regulation of transcription by RNA polymerase II"/>
    <property type="evidence" value="ECO:0007669"/>
    <property type="project" value="InterPro"/>
</dbReference>
<keyword evidence="7" id="KW-0175">Coiled coil</keyword>
<protein>
    <recommendedName>
        <fullName evidence="6">Enhancer of polycomb-like protein</fullName>
    </recommendedName>
</protein>
<evidence type="ECO:0000256" key="3">
    <source>
        <dbReference type="ARBA" id="ARBA00023015"/>
    </source>
</evidence>
<dbReference type="Pfam" id="PF10513">
    <property type="entry name" value="EPL1"/>
    <property type="match status" value="1"/>
</dbReference>
<dbReference type="InterPro" id="IPR024943">
    <property type="entry name" value="Enhancer_polycomb"/>
</dbReference>
<feature type="coiled-coil region" evidence="7">
    <location>
        <begin position="381"/>
        <end position="408"/>
    </location>
</feature>
<evidence type="ECO:0000256" key="4">
    <source>
        <dbReference type="ARBA" id="ARBA00023163"/>
    </source>
</evidence>